<sequence>MDPFSKHKESHLPKGVQTSATRILITIASCLGLALLVGIIWYILRKYPLPEYLFQNDDEVWVQEEVRRRDAARSVARSVDTLPLYETVAKSGVGIVESGDVPPAYEGARRGYTV</sequence>
<evidence type="ECO:0000313" key="3">
    <source>
        <dbReference type="Proteomes" id="UP000800035"/>
    </source>
</evidence>
<proteinExistence type="predicted"/>
<keyword evidence="3" id="KW-1185">Reference proteome</keyword>
<evidence type="ECO:0000313" key="2">
    <source>
        <dbReference type="EMBL" id="KAF1954863.1"/>
    </source>
</evidence>
<keyword evidence="1" id="KW-0812">Transmembrane</keyword>
<reference evidence="2" key="1">
    <citation type="journal article" date="2020" name="Stud. Mycol.">
        <title>101 Dothideomycetes genomes: a test case for predicting lifestyles and emergence of pathogens.</title>
        <authorList>
            <person name="Haridas S."/>
            <person name="Albert R."/>
            <person name="Binder M."/>
            <person name="Bloem J."/>
            <person name="Labutti K."/>
            <person name="Salamov A."/>
            <person name="Andreopoulos B."/>
            <person name="Baker S."/>
            <person name="Barry K."/>
            <person name="Bills G."/>
            <person name="Bluhm B."/>
            <person name="Cannon C."/>
            <person name="Castanera R."/>
            <person name="Culley D."/>
            <person name="Daum C."/>
            <person name="Ezra D."/>
            <person name="Gonzalez J."/>
            <person name="Henrissat B."/>
            <person name="Kuo A."/>
            <person name="Liang C."/>
            <person name="Lipzen A."/>
            <person name="Lutzoni F."/>
            <person name="Magnuson J."/>
            <person name="Mondo S."/>
            <person name="Nolan M."/>
            <person name="Ohm R."/>
            <person name="Pangilinan J."/>
            <person name="Park H.-J."/>
            <person name="Ramirez L."/>
            <person name="Alfaro M."/>
            <person name="Sun H."/>
            <person name="Tritt A."/>
            <person name="Yoshinaga Y."/>
            <person name="Zwiers L.-H."/>
            <person name="Turgeon B."/>
            <person name="Goodwin S."/>
            <person name="Spatafora J."/>
            <person name="Crous P."/>
            <person name="Grigoriev I."/>
        </authorList>
    </citation>
    <scope>NUCLEOTIDE SEQUENCE</scope>
    <source>
        <strain evidence="2">CBS 675.92</strain>
    </source>
</reference>
<dbReference type="AlphaFoldDB" id="A0A6A5TPN0"/>
<name>A0A6A5TPN0_9PLEO</name>
<organism evidence="2 3">
    <name type="scientific">Byssothecium circinans</name>
    <dbReference type="NCBI Taxonomy" id="147558"/>
    <lineage>
        <taxon>Eukaryota</taxon>
        <taxon>Fungi</taxon>
        <taxon>Dikarya</taxon>
        <taxon>Ascomycota</taxon>
        <taxon>Pezizomycotina</taxon>
        <taxon>Dothideomycetes</taxon>
        <taxon>Pleosporomycetidae</taxon>
        <taxon>Pleosporales</taxon>
        <taxon>Massarineae</taxon>
        <taxon>Massarinaceae</taxon>
        <taxon>Byssothecium</taxon>
    </lineage>
</organism>
<dbReference type="Proteomes" id="UP000800035">
    <property type="component" value="Unassembled WGS sequence"/>
</dbReference>
<dbReference type="EMBL" id="ML976997">
    <property type="protein sequence ID" value="KAF1954863.1"/>
    <property type="molecule type" value="Genomic_DNA"/>
</dbReference>
<keyword evidence="1" id="KW-0472">Membrane</keyword>
<accession>A0A6A5TPN0</accession>
<evidence type="ECO:0000256" key="1">
    <source>
        <dbReference type="SAM" id="Phobius"/>
    </source>
</evidence>
<feature type="transmembrane region" description="Helical" evidence="1">
    <location>
        <begin position="20"/>
        <end position="44"/>
    </location>
</feature>
<gene>
    <name evidence="2" type="ORF">CC80DRAFT_550037</name>
</gene>
<protein>
    <submittedName>
        <fullName evidence="2">Uncharacterized protein</fullName>
    </submittedName>
</protein>
<keyword evidence="1" id="KW-1133">Transmembrane helix</keyword>